<evidence type="ECO:0000256" key="2">
    <source>
        <dbReference type="ARBA" id="ARBA00023015"/>
    </source>
</evidence>
<organism evidence="7 8">
    <name type="scientific">Blautia obeum</name>
    <dbReference type="NCBI Taxonomy" id="40520"/>
    <lineage>
        <taxon>Bacteria</taxon>
        <taxon>Bacillati</taxon>
        <taxon>Bacillota</taxon>
        <taxon>Clostridia</taxon>
        <taxon>Lachnospirales</taxon>
        <taxon>Lachnospiraceae</taxon>
        <taxon>Blautia</taxon>
    </lineage>
</organism>
<dbReference type="InterPro" id="IPR036421">
    <property type="entry name" value="Fe_dep_repressor_sf"/>
</dbReference>
<evidence type="ECO:0000259" key="5">
    <source>
        <dbReference type="Pfam" id="PF01325"/>
    </source>
</evidence>
<keyword evidence="4" id="KW-0804">Transcription</keyword>
<dbReference type="Gene3D" id="1.10.10.10">
    <property type="entry name" value="Winged helix-like DNA-binding domain superfamily/Winged helix DNA-binding domain"/>
    <property type="match status" value="1"/>
</dbReference>
<dbReference type="Gene3D" id="1.10.60.10">
    <property type="entry name" value="Iron dependent repressor, metal binding and dimerisation domain"/>
    <property type="match status" value="1"/>
</dbReference>
<dbReference type="Proteomes" id="UP000095645">
    <property type="component" value="Unassembled WGS sequence"/>
</dbReference>
<comment type="similarity">
    <text evidence="1">Belongs to the DtxR/MntR family.</text>
</comment>
<keyword evidence="3" id="KW-0238">DNA-binding</keyword>
<name>A0A174E1X5_9FIRM</name>
<dbReference type="Pfam" id="PF02742">
    <property type="entry name" value="Fe_dep_repr_C"/>
    <property type="match status" value="1"/>
</dbReference>
<evidence type="ECO:0000313" key="8">
    <source>
        <dbReference type="Proteomes" id="UP000095645"/>
    </source>
</evidence>
<dbReference type="GO" id="GO:0046914">
    <property type="term" value="F:transition metal ion binding"/>
    <property type="evidence" value="ECO:0007669"/>
    <property type="project" value="InterPro"/>
</dbReference>
<dbReference type="GO" id="GO:0003677">
    <property type="term" value="F:DNA binding"/>
    <property type="evidence" value="ECO:0007669"/>
    <property type="project" value="UniProtKB-KW"/>
</dbReference>
<dbReference type="PANTHER" id="PTHR33238">
    <property type="entry name" value="IRON (METAL) DEPENDENT REPRESSOR, DTXR FAMILY"/>
    <property type="match status" value="1"/>
</dbReference>
<dbReference type="InterPro" id="IPR036390">
    <property type="entry name" value="WH_DNA-bd_sf"/>
</dbReference>
<dbReference type="InterPro" id="IPR001367">
    <property type="entry name" value="Fe_dep_repressor"/>
</dbReference>
<feature type="domain" description="Iron dependent repressor metal binding and dimerisation" evidence="6">
    <location>
        <begin position="64"/>
        <end position="116"/>
    </location>
</feature>
<dbReference type="InterPro" id="IPR050536">
    <property type="entry name" value="DtxR_MntR_Metal-Reg"/>
</dbReference>
<evidence type="ECO:0000256" key="1">
    <source>
        <dbReference type="ARBA" id="ARBA00007871"/>
    </source>
</evidence>
<evidence type="ECO:0000259" key="6">
    <source>
        <dbReference type="Pfam" id="PF02742"/>
    </source>
</evidence>
<gene>
    <name evidence="7" type="primary">mntR_5</name>
    <name evidence="7" type="ORF">ERS852476_02507</name>
</gene>
<dbReference type="SUPFAM" id="SSF46785">
    <property type="entry name" value="Winged helix' DNA-binding domain"/>
    <property type="match status" value="1"/>
</dbReference>
<dbReference type="RefSeq" id="WP_055058374.1">
    <property type="nucleotide sequence ID" value="NZ_CYZP01000022.1"/>
</dbReference>
<dbReference type="InterPro" id="IPR036388">
    <property type="entry name" value="WH-like_DNA-bd_sf"/>
</dbReference>
<evidence type="ECO:0000256" key="3">
    <source>
        <dbReference type="ARBA" id="ARBA00023125"/>
    </source>
</evidence>
<proteinExistence type="inferred from homology"/>
<dbReference type="GO" id="GO:0046983">
    <property type="term" value="F:protein dimerization activity"/>
    <property type="evidence" value="ECO:0007669"/>
    <property type="project" value="InterPro"/>
</dbReference>
<dbReference type="EMBL" id="CYZP01000022">
    <property type="protein sequence ID" value="CUO31781.1"/>
    <property type="molecule type" value="Genomic_DNA"/>
</dbReference>
<dbReference type="GO" id="GO:0003700">
    <property type="term" value="F:DNA-binding transcription factor activity"/>
    <property type="evidence" value="ECO:0007669"/>
    <property type="project" value="InterPro"/>
</dbReference>
<evidence type="ECO:0000256" key="4">
    <source>
        <dbReference type="ARBA" id="ARBA00023163"/>
    </source>
</evidence>
<dbReference type="AlphaFoldDB" id="A0A174E1X5"/>
<dbReference type="PANTHER" id="PTHR33238:SF7">
    <property type="entry name" value="IRON-DEPENDENT TRANSCRIPTIONAL REGULATOR"/>
    <property type="match status" value="1"/>
</dbReference>
<sequence>MKLHASGEDYLETILVLHKKTGMVRSVDVARHMGVSKPSVCVAVNTLKDGGFLTMDEDHFLHLTDVGREVAEKIYERHCFFTEQLIAAGVDPRIAEVDACRIEHIISNESFSRLKEAAAQEQD</sequence>
<accession>A0A174E1X5</accession>
<protein>
    <submittedName>
        <fullName evidence="7">Manganese transport regulator</fullName>
    </submittedName>
</protein>
<dbReference type="SUPFAM" id="SSF47979">
    <property type="entry name" value="Iron-dependent repressor protein, dimerization domain"/>
    <property type="match status" value="1"/>
</dbReference>
<dbReference type="SMART" id="SM00529">
    <property type="entry name" value="HTH_DTXR"/>
    <property type="match status" value="1"/>
</dbReference>
<feature type="domain" description="HTH dtxR-type" evidence="5">
    <location>
        <begin position="3"/>
        <end position="55"/>
    </location>
</feature>
<dbReference type="InterPro" id="IPR022687">
    <property type="entry name" value="HTH_DTXR"/>
</dbReference>
<keyword evidence="2" id="KW-0805">Transcription regulation</keyword>
<dbReference type="InterPro" id="IPR022689">
    <property type="entry name" value="Iron_dep_repressor"/>
</dbReference>
<evidence type="ECO:0000313" key="7">
    <source>
        <dbReference type="EMBL" id="CUO31781.1"/>
    </source>
</evidence>
<dbReference type="Pfam" id="PF01325">
    <property type="entry name" value="Fe_dep_repress"/>
    <property type="match status" value="1"/>
</dbReference>
<reference evidence="7 8" key="1">
    <citation type="submission" date="2015-09" db="EMBL/GenBank/DDBJ databases">
        <authorList>
            <consortium name="Pathogen Informatics"/>
        </authorList>
    </citation>
    <scope>NUCLEOTIDE SEQUENCE [LARGE SCALE GENOMIC DNA]</scope>
    <source>
        <strain evidence="7 8">2789STDY5834861</strain>
    </source>
</reference>